<protein>
    <submittedName>
        <fullName evidence="1">Uncharacterized protein YifN, PemK superfamily</fullName>
    </submittedName>
</protein>
<dbReference type="RefSeq" id="WP_085422737.1">
    <property type="nucleotide sequence ID" value="NZ_FXAF01000006.1"/>
</dbReference>
<dbReference type="Proteomes" id="UP000192903">
    <property type="component" value="Unassembled WGS sequence"/>
</dbReference>
<gene>
    <name evidence="1" type="ORF">SAMN02982989_2573</name>
</gene>
<evidence type="ECO:0000313" key="1">
    <source>
        <dbReference type="EMBL" id="SMF48696.1"/>
    </source>
</evidence>
<sequence>MPIRYAVPPGTLLLCDYSLGGFVPPEMVKRRPAIVISPRLPHRDGLCAVVPVSTTPPPRNVAYVIEFKLDPVLPAPFDSPVMWAKCDMVATVSFSRLDLFRTGRDQQGKRKYLARRVDRETFEKVCAGIRAGLGI</sequence>
<dbReference type="Pfam" id="PF02452">
    <property type="entry name" value="PemK_toxin"/>
    <property type="match status" value="1"/>
</dbReference>
<name>A0A1X7FAW9_9HYPH</name>
<reference evidence="2" key="1">
    <citation type="submission" date="2017-04" db="EMBL/GenBank/DDBJ databases">
        <authorList>
            <person name="Varghese N."/>
            <person name="Submissions S."/>
        </authorList>
    </citation>
    <scope>NUCLEOTIDE SEQUENCE [LARGE SCALE GENOMIC DNA]</scope>
    <source>
        <strain evidence="2">B4P</strain>
    </source>
</reference>
<evidence type="ECO:0000313" key="2">
    <source>
        <dbReference type="Proteomes" id="UP000192903"/>
    </source>
</evidence>
<dbReference type="SUPFAM" id="SSF50118">
    <property type="entry name" value="Cell growth inhibitor/plasmid maintenance toxic component"/>
    <property type="match status" value="1"/>
</dbReference>
<dbReference type="AlphaFoldDB" id="A0A1X7FAW9"/>
<dbReference type="EMBL" id="FXAF01000006">
    <property type="protein sequence ID" value="SMF48696.1"/>
    <property type="molecule type" value="Genomic_DNA"/>
</dbReference>
<dbReference type="STRING" id="464029.SAMN02982989_2573"/>
<dbReference type="InterPro" id="IPR003477">
    <property type="entry name" value="PemK-like"/>
</dbReference>
<dbReference type="GO" id="GO:0003677">
    <property type="term" value="F:DNA binding"/>
    <property type="evidence" value="ECO:0007669"/>
    <property type="project" value="InterPro"/>
</dbReference>
<keyword evidence="2" id="KW-1185">Reference proteome</keyword>
<dbReference type="InterPro" id="IPR011067">
    <property type="entry name" value="Plasmid_toxin/cell-grow_inhib"/>
</dbReference>
<accession>A0A1X7FAW9</accession>
<proteinExistence type="predicted"/>
<organism evidence="1 2">
    <name type="scientific">Xaviernesmea oryzae</name>
    <dbReference type="NCBI Taxonomy" id="464029"/>
    <lineage>
        <taxon>Bacteria</taxon>
        <taxon>Pseudomonadati</taxon>
        <taxon>Pseudomonadota</taxon>
        <taxon>Alphaproteobacteria</taxon>
        <taxon>Hyphomicrobiales</taxon>
        <taxon>Rhizobiaceae</taxon>
        <taxon>Rhizobium/Agrobacterium group</taxon>
        <taxon>Xaviernesmea</taxon>
    </lineage>
</organism>
<dbReference type="Gene3D" id="2.30.30.110">
    <property type="match status" value="1"/>
</dbReference>
<dbReference type="OrthoDB" id="7565736at2"/>